<sequence>MTRYDREMDAITELAERLAQRIRRSVAVDDTDLRLLGSSTHFGDADPLRLTSLANRRIEGPVREATFAAGFPHWRSPRRGRALGIEGHEYDRMAFPLRSRYGPLGVMWVILRGEDELSDEEMALCVSAAHEMERVLAWQHQDGLESALEVEALLFALLSDAEQDRASAARDLTDLGYFENADEVTALAVVGAEPWPARTADERAEVLRRSLRQAVQPQWDRSAAFAVAEDHAFLLVGGRGAAARTDCARAAERAAARVAPLDAGLAEGLRFGVGSAVPLAEASRSYDHARTAARIAVDRGRPVAFWDEHPLETLVEAAVRSRIDASLVPELVRETVESQPEELLRTVACFLEQAGSVARTSDLLHLHRTTVYYRLRLFEKETGLSLDDGGDRFLLQLWLAVRGRVGPPPGR</sequence>
<feature type="domain" description="PucR C-terminal helix-turn-helix" evidence="1">
    <location>
        <begin position="343"/>
        <end position="400"/>
    </location>
</feature>
<dbReference type="Pfam" id="PF13556">
    <property type="entry name" value="HTH_30"/>
    <property type="match status" value="1"/>
</dbReference>
<dbReference type="PANTHER" id="PTHR33744:SF17">
    <property type="entry name" value="CONSERVED PROTEIN"/>
    <property type="match status" value="1"/>
</dbReference>
<dbReference type="Gene3D" id="1.10.10.2840">
    <property type="entry name" value="PucR C-terminal helix-turn-helix domain"/>
    <property type="match status" value="1"/>
</dbReference>
<organism evidence="2 3">
    <name type="scientific">Nocardiopsis flavescens</name>
    <dbReference type="NCBI Taxonomy" id="758803"/>
    <lineage>
        <taxon>Bacteria</taxon>
        <taxon>Bacillati</taxon>
        <taxon>Actinomycetota</taxon>
        <taxon>Actinomycetes</taxon>
        <taxon>Streptosporangiales</taxon>
        <taxon>Nocardiopsidaceae</taxon>
        <taxon>Nocardiopsis</taxon>
    </lineage>
</organism>
<evidence type="ECO:0000313" key="2">
    <source>
        <dbReference type="EMBL" id="SHJ64260.1"/>
    </source>
</evidence>
<name>A0A1M6KZA2_9ACTN</name>
<protein>
    <submittedName>
        <fullName evidence="2">PucR C-terminal helix-turn-helix domain-containing protein</fullName>
    </submittedName>
</protein>
<reference evidence="2 3" key="1">
    <citation type="submission" date="2016-11" db="EMBL/GenBank/DDBJ databases">
        <authorList>
            <person name="Jaros S."/>
            <person name="Januszkiewicz K."/>
            <person name="Wedrychowicz H."/>
        </authorList>
    </citation>
    <scope>NUCLEOTIDE SEQUENCE [LARGE SCALE GENOMIC DNA]</scope>
    <source>
        <strain evidence="2 3">CGMCC 4.5723</strain>
    </source>
</reference>
<dbReference type="AlphaFoldDB" id="A0A1M6KZA2"/>
<dbReference type="STRING" id="758803.SAMN05421803_10816"/>
<dbReference type="EMBL" id="FQZK01000008">
    <property type="protein sequence ID" value="SHJ64260.1"/>
    <property type="molecule type" value="Genomic_DNA"/>
</dbReference>
<dbReference type="InterPro" id="IPR051448">
    <property type="entry name" value="CdaR-like_regulators"/>
</dbReference>
<accession>A0A1M6KZA2</accession>
<dbReference type="Proteomes" id="UP000184452">
    <property type="component" value="Unassembled WGS sequence"/>
</dbReference>
<dbReference type="InterPro" id="IPR025736">
    <property type="entry name" value="PucR_C-HTH_dom"/>
</dbReference>
<dbReference type="PANTHER" id="PTHR33744">
    <property type="entry name" value="CARBOHYDRATE DIACID REGULATOR"/>
    <property type="match status" value="1"/>
</dbReference>
<keyword evidence="3" id="KW-1185">Reference proteome</keyword>
<gene>
    <name evidence="2" type="ORF">SAMN05421803_10816</name>
</gene>
<evidence type="ECO:0000259" key="1">
    <source>
        <dbReference type="Pfam" id="PF13556"/>
    </source>
</evidence>
<evidence type="ECO:0000313" key="3">
    <source>
        <dbReference type="Proteomes" id="UP000184452"/>
    </source>
</evidence>
<dbReference type="InterPro" id="IPR042070">
    <property type="entry name" value="PucR_C-HTH_sf"/>
</dbReference>
<proteinExistence type="predicted"/>